<accession>A0A9X0CIQ2</accession>
<dbReference type="InterPro" id="IPR042235">
    <property type="entry name" value="ZP-C_dom"/>
</dbReference>
<feature type="compositionally biased region" description="Acidic residues" evidence="1">
    <location>
        <begin position="144"/>
        <end position="163"/>
    </location>
</feature>
<dbReference type="AlphaFoldDB" id="A0A9X0CIQ2"/>
<feature type="domain" description="26S proteasome regulatory subunit RPN2 C-terminal" evidence="2">
    <location>
        <begin position="38"/>
        <end position="131"/>
    </location>
</feature>
<feature type="region of interest" description="Disordered" evidence="1">
    <location>
        <begin position="26"/>
        <end position="97"/>
    </location>
</feature>
<sequence length="163" mass="18482">MGFDDVYMHCKVTVAVQMTTDHRCAKGCEPSKRKRRSMEEDMSVNLYVGPLKPRPWTNEPGEEGEKDKNDEESTIEKSEKESSKKMEEEEPDFELLENPARVLPAQCSVWLNIGGIVMMTDSKSDEPEDLIEPLPASSPMGIGAEEDEEEPEPPEPFEYIDED</sequence>
<dbReference type="Gene3D" id="2.60.40.4100">
    <property type="entry name" value="Zona pellucida, ZP-C domain"/>
    <property type="match status" value="1"/>
</dbReference>
<dbReference type="Proteomes" id="UP001163046">
    <property type="component" value="Unassembled WGS sequence"/>
</dbReference>
<dbReference type="InterPro" id="IPR040623">
    <property type="entry name" value="RPN2_C"/>
</dbReference>
<dbReference type="Pfam" id="PF18004">
    <property type="entry name" value="RPN2_C"/>
    <property type="match status" value="1"/>
</dbReference>
<evidence type="ECO:0000313" key="3">
    <source>
        <dbReference type="EMBL" id="KAJ7353926.1"/>
    </source>
</evidence>
<evidence type="ECO:0000259" key="2">
    <source>
        <dbReference type="Pfam" id="PF18004"/>
    </source>
</evidence>
<proteinExistence type="predicted"/>
<feature type="compositionally biased region" description="Basic and acidic residues" evidence="1">
    <location>
        <begin position="63"/>
        <end position="87"/>
    </location>
</feature>
<organism evidence="3 4">
    <name type="scientific">Desmophyllum pertusum</name>
    <dbReference type="NCBI Taxonomy" id="174260"/>
    <lineage>
        <taxon>Eukaryota</taxon>
        <taxon>Metazoa</taxon>
        <taxon>Cnidaria</taxon>
        <taxon>Anthozoa</taxon>
        <taxon>Hexacorallia</taxon>
        <taxon>Scleractinia</taxon>
        <taxon>Caryophylliina</taxon>
        <taxon>Caryophylliidae</taxon>
        <taxon>Desmophyllum</taxon>
    </lineage>
</organism>
<name>A0A9X0CIQ2_9CNID</name>
<evidence type="ECO:0000256" key="1">
    <source>
        <dbReference type="SAM" id="MobiDB-lite"/>
    </source>
</evidence>
<keyword evidence="4" id="KW-1185">Reference proteome</keyword>
<keyword evidence="3" id="KW-0647">Proteasome</keyword>
<protein>
    <submittedName>
        <fullName evidence="3">26S proteasome non-ATPase regulatory subunit 1</fullName>
    </submittedName>
</protein>
<dbReference type="GO" id="GO:0000502">
    <property type="term" value="C:proteasome complex"/>
    <property type="evidence" value="ECO:0007669"/>
    <property type="project" value="UniProtKB-KW"/>
</dbReference>
<dbReference type="EMBL" id="MU827336">
    <property type="protein sequence ID" value="KAJ7353926.1"/>
    <property type="molecule type" value="Genomic_DNA"/>
</dbReference>
<comment type="caution">
    <text evidence="3">The sequence shown here is derived from an EMBL/GenBank/DDBJ whole genome shotgun (WGS) entry which is preliminary data.</text>
</comment>
<dbReference type="OrthoDB" id="5973869at2759"/>
<evidence type="ECO:0000313" key="4">
    <source>
        <dbReference type="Proteomes" id="UP001163046"/>
    </source>
</evidence>
<gene>
    <name evidence="3" type="primary">PSMD1_1</name>
    <name evidence="3" type="ORF">OS493_031063</name>
</gene>
<feature type="region of interest" description="Disordered" evidence="1">
    <location>
        <begin position="121"/>
        <end position="163"/>
    </location>
</feature>
<reference evidence="3" key="1">
    <citation type="submission" date="2023-01" db="EMBL/GenBank/DDBJ databases">
        <title>Genome assembly of the deep-sea coral Lophelia pertusa.</title>
        <authorList>
            <person name="Herrera S."/>
            <person name="Cordes E."/>
        </authorList>
    </citation>
    <scope>NUCLEOTIDE SEQUENCE</scope>
    <source>
        <strain evidence="3">USNM1676648</strain>
        <tissue evidence="3">Polyp</tissue>
    </source>
</reference>